<gene>
    <name evidence="1" type="ORF">IZT61_08955</name>
</gene>
<reference evidence="1 2" key="1">
    <citation type="submission" date="2020-11" db="EMBL/GenBank/DDBJ databases">
        <title>Pedobacter endophytica, an endophytic bacteria isolated form Carex pumila.</title>
        <authorList>
            <person name="Peng Y."/>
            <person name="Jiang L."/>
            <person name="Lee J."/>
        </authorList>
    </citation>
    <scope>NUCLEOTIDE SEQUENCE [LARGE SCALE GENOMIC DNA]</scope>
    <source>
        <strain evidence="1 2">JBR3-12</strain>
    </source>
</reference>
<evidence type="ECO:0000313" key="2">
    <source>
        <dbReference type="Proteomes" id="UP000594759"/>
    </source>
</evidence>
<accession>A0A7S9L2L1</accession>
<keyword evidence="2" id="KW-1185">Reference proteome</keyword>
<organism evidence="1 2">
    <name type="scientific">Pedobacter endophyticus</name>
    <dbReference type="NCBI Taxonomy" id="2789740"/>
    <lineage>
        <taxon>Bacteria</taxon>
        <taxon>Pseudomonadati</taxon>
        <taxon>Bacteroidota</taxon>
        <taxon>Sphingobacteriia</taxon>
        <taxon>Sphingobacteriales</taxon>
        <taxon>Sphingobacteriaceae</taxon>
        <taxon>Pedobacter</taxon>
    </lineage>
</organism>
<evidence type="ECO:0000313" key="1">
    <source>
        <dbReference type="EMBL" id="QPH41364.1"/>
    </source>
</evidence>
<dbReference type="EMBL" id="CP064939">
    <property type="protein sequence ID" value="QPH41364.1"/>
    <property type="molecule type" value="Genomic_DNA"/>
</dbReference>
<protein>
    <submittedName>
        <fullName evidence="1">Uncharacterized protein</fullName>
    </submittedName>
</protein>
<sequence length="76" mass="8571">MGTYKFRAKVSENGTIVVPDGFDVKNKEVEVILLDEAAPDAPKKSMKEFLDKYAGILKGVDADQAKWEYLKKKHNL</sequence>
<dbReference type="AlphaFoldDB" id="A0A7S9L2L1"/>
<proteinExistence type="predicted"/>
<dbReference type="RefSeq" id="WP_196100814.1">
    <property type="nucleotide sequence ID" value="NZ_CP064939.1"/>
</dbReference>
<dbReference type="KEGG" id="pex:IZT61_08955"/>
<dbReference type="Proteomes" id="UP000594759">
    <property type="component" value="Chromosome"/>
</dbReference>
<name>A0A7S9L2L1_9SPHI</name>